<dbReference type="InterPro" id="IPR011663">
    <property type="entry name" value="UTRA"/>
</dbReference>
<dbReference type="GO" id="GO:0003677">
    <property type="term" value="F:DNA binding"/>
    <property type="evidence" value="ECO:0007669"/>
    <property type="project" value="UniProtKB-KW"/>
</dbReference>
<dbReference type="RefSeq" id="WP_010581228.1">
    <property type="nucleotide sequence ID" value="NZ_AHYZ01000171.1"/>
</dbReference>
<dbReference type="OrthoDB" id="457376at2"/>
<dbReference type="Gene3D" id="1.10.10.10">
    <property type="entry name" value="Winged helix-like DNA-binding domain superfamily/Winged helix DNA-binding domain"/>
    <property type="match status" value="1"/>
</dbReference>
<keyword evidence="3" id="KW-0804">Transcription</keyword>
<evidence type="ECO:0000256" key="1">
    <source>
        <dbReference type="ARBA" id="ARBA00023015"/>
    </source>
</evidence>
<evidence type="ECO:0000313" key="5">
    <source>
        <dbReference type="EMBL" id="KRM83945.1"/>
    </source>
</evidence>
<reference evidence="5 6" key="1">
    <citation type="journal article" date="2015" name="Genome Announc.">
        <title>Expanding the biotechnology potential of lactobacilli through comparative genomics of 213 strains and associated genera.</title>
        <authorList>
            <person name="Sun Z."/>
            <person name="Harris H.M."/>
            <person name="McCann A."/>
            <person name="Guo C."/>
            <person name="Argimon S."/>
            <person name="Zhang W."/>
            <person name="Yang X."/>
            <person name="Jeffery I.B."/>
            <person name="Cooney J.C."/>
            <person name="Kagawa T.F."/>
            <person name="Liu W."/>
            <person name="Song Y."/>
            <person name="Salvetti E."/>
            <person name="Wrobel A."/>
            <person name="Rasinkangas P."/>
            <person name="Parkhill J."/>
            <person name="Rea M.C."/>
            <person name="O'Sullivan O."/>
            <person name="Ritari J."/>
            <person name="Douillard F.P."/>
            <person name="Paul Ross R."/>
            <person name="Yang R."/>
            <person name="Briner A.E."/>
            <person name="Felis G.E."/>
            <person name="de Vos W.M."/>
            <person name="Barrangou R."/>
            <person name="Klaenhammer T.R."/>
            <person name="Caufield P.W."/>
            <person name="Cui Y."/>
            <person name="Zhang H."/>
            <person name="O'Toole P.W."/>
        </authorList>
    </citation>
    <scope>NUCLEOTIDE SEQUENCE [LARGE SCALE GENOMIC DNA]</scope>
    <source>
        <strain evidence="5 6">DSM 20605</strain>
    </source>
</reference>
<dbReference type="SMART" id="SM00345">
    <property type="entry name" value="HTH_GNTR"/>
    <property type="match status" value="1"/>
</dbReference>
<dbReference type="Pfam" id="PF00392">
    <property type="entry name" value="GntR"/>
    <property type="match status" value="1"/>
</dbReference>
<evidence type="ECO:0000259" key="4">
    <source>
        <dbReference type="PROSITE" id="PS50949"/>
    </source>
</evidence>
<gene>
    <name evidence="5" type="ORF">FD21_GL000171</name>
</gene>
<dbReference type="InterPro" id="IPR036390">
    <property type="entry name" value="WH_DNA-bd_sf"/>
</dbReference>
<organism evidence="5 6">
    <name type="scientific">Liquorilactobacillus vini DSM 20605</name>
    <dbReference type="NCBI Taxonomy" id="1133569"/>
    <lineage>
        <taxon>Bacteria</taxon>
        <taxon>Bacillati</taxon>
        <taxon>Bacillota</taxon>
        <taxon>Bacilli</taxon>
        <taxon>Lactobacillales</taxon>
        <taxon>Lactobacillaceae</taxon>
        <taxon>Liquorilactobacillus</taxon>
    </lineage>
</organism>
<dbReference type="STRING" id="1133569.FD21_GL000171"/>
<dbReference type="GO" id="GO:0045892">
    <property type="term" value="P:negative regulation of DNA-templated transcription"/>
    <property type="evidence" value="ECO:0007669"/>
    <property type="project" value="TreeGrafter"/>
</dbReference>
<dbReference type="InterPro" id="IPR028978">
    <property type="entry name" value="Chorismate_lyase_/UTRA_dom_sf"/>
</dbReference>
<dbReference type="eggNOG" id="COG2188">
    <property type="taxonomic scope" value="Bacteria"/>
</dbReference>
<dbReference type="SUPFAM" id="SSF64288">
    <property type="entry name" value="Chorismate lyase-like"/>
    <property type="match status" value="1"/>
</dbReference>
<dbReference type="PANTHER" id="PTHR44846:SF17">
    <property type="entry name" value="GNTR-FAMILY TRANSCRIPTIONAL REGULATOR"/>
    <property type="match status" value="1"/>
</dbReference>
<sequence length="248" mass="29073">MLLPKYKEISEILIKETKNGKLKPGDRFYSETDLRKRFKVSSTTAVKVLNYLENQNVVTRIQGKGTFIAKENHQNIVLFTDLNLSKGIPEDVKVISVKIEKNPEIKKTMYLKNSDKYVKIVRLRYYGEKIIQYSTSYINQKFINLSLINKPDSFDSIYQRIQIDSELDPYLLNYSQESTGKLITDKEIIKYFPQLTPPVTFIQQKRKTSLPYVSPTLLEYTISYKLPEFWGIRTESATNKNSTLLWQW</sequence>
<dbReference type="Pfam" id="PF07702">
    <property type="entry name" value="UTRA"/>
    <property type="match status" value="1"/>
</dbReference>
<name>A0A0R2C685_9LACO</name>
<dbReference type="PANTHER" id="PTHR44846">
    <property type="entry name" value="MANNOSYL-D-GLYCERATE TRANSPORT/METABOLISM SYSTEM REPRESSOR MNGR-RELATED"/>
    <property type="match status" value="1"/>
</dbReference>
<protein>
    <recommendedName>
        <fullName evidence="4">HTH gntR-type domain-containing protein</fullName>
    </recommendedName>
</protein>
<evidence type="ECO:0000256" key="2">
    <source>
        <dbReference type="ARBA" id="ARBA00023125"/>
    </source>
</evidence>
<dbReference type="GO" id="GO:0003700">
    <property type="term" value="F:DNA-binding transcription factor activity"/>
    <property type="evidence" value="ECO:0007669"/>
    <property type="project" value="InterPro"/>
</dbReference>
<dbReference type="Gene3D" id="3.40.1410.10">
    <property type="entry name" value="Chorismate lyase-like"/>
    <property type="match status" value="1"/>
</dbReference>
<dbReference type="CDD" id="cd07377">
    <property type="entry name" value="WHTH_GntR"/>
    <property type="match status" value="1"/>
</dbReference>
<keyword evidence="2" id="KW-0238">DNA-binding</keyword>
<dbReference type="Proteomes" id="UP000051576">
    <property type="component" value="Unassembled WGS sequence"/>
</dbReference>
<keyword evidence="6" id="KW-1185">Reference proteome</keyword>
<dbReference type="InterPro" id="IPR050679">
    <property type="entry name" value="Bact_HTH_transcr_reg"/>
</dbReference>
<comment type="caution">
    <text evidence="5">The sequence shown here is derived from an EMBL/GenBank/DDBJ whole genome shotgun (WGS) entry which is preliminary data.</text>
</comment>
<accession>A0A0R2C685</accession>
<dbReference type="PROSITE" id="PS50949">
    <property type="entry name" value="HTH_GNTR"/>
    <property type="match status" value="1"/>
</dbReference>
<evidence type="ECO:0000256" key="3">
    <source>
        <dbReference type="ARBA" id="ARBA00023163"/>
    </source>
</evidence>
<evidence type="ECO:0000313" key="6">
    <source>
        <dbReference type="Proteomes" id="UP000051576"/>
    </source>
</evidence>
<dbReference type="InterPro" id="IPR036388">
    <property type="entry name" value="WH-like_DNA-bd_sf"/>
</dbReference>
<proteinExistence type="predicted"/>
<feature type="domain" description="HTH gntR-type" evidence="4">
    <location>
        <begin position="3"/>
        <end position="71"/>
    </location>
</feature>
<dbReference type="SUPFAM" id="SSF46785">
    <property type="entry name" value="Winged helix' DNA-binding domain"/>
    <property type="match status" value="1"/>
</dbReference>
<dbReference type="PATRIC" id="fig|1133569.4.peg.177"/>
<dbReference type="EMBL" id="AYYX01000107">
    <property type="protein sequence ID" value="KRM83945.1"/>
    <property type="molecule type" value="Genomic_DNA"/>
</dbReference>
<dbReference type="InterPro" id="IPR000524">
    <property type="entry name" value="Tscrpt_reg_HTH_GntR"/>
</dbReference>
<dbReference type="AlphaFoldDB" id="A0A0R2C685"/>
<keyword evidence="1" id="KW-0805">Transcription regulation</keyword>